<dbReference type="STRING" id="451379.A0A0N5AJP3"/>
<proteinExistence type="predicted"/>
<dbReference type="Proteomes" id="UP000046393">
    <property type="component" value="Unplaced"/>
</dbReference>
<keyword evidence="1" id="KW-1185">Reference proteome</keyword>
<dbReference type="WBParaSite" id="SMUV_0000468801-mRNA-1">
    <property type="protein sequence ID" value="SMUV_0000468801-mRNA-1"/>
    <property type="gene ID" value="SMUV_0000468801"/>
</dbReference>
<protein>
    <submittedName>
        <fullName evidence="2">Uncharacterized protein</fullName>
    </submittedName>
</protein>
<dbReference type="AlphaFoldDB" id="A0A0N5AJP3"/>
<evidence type="ECO:0000313" key="1">
    <source>
        <dbReference type="Proteomes" id="UP000046393"/>
    </source>
</evidence>
<reference evidence="2" key="1">
    <citation type="submission" date="2017-02" db="UniProtKB">
        <authorList>
            <consortium name="WormBaseParasite"/>
        </authorList>
    </citation>
    <scope>IDENTIFICATION</scope>
</reference>
<sequence length="327" mass="36664">MHEFPSQLSHTLDEKFIDVFKKASVSTHAKEREMYLDVLREFYTMELKISQFSALWTRFSDAASDFMNNPSAVEVLRDFTKRLLEANESSAKFGALGGGENGIRCMVSVQNNRHSELPGIVMKNLFNTDIRLSENQSLEHSKDRNSMNNEKEIGTLPYYRKQYIFRSNAPLPGSGSRSTPQRIYFSIPQQGQFRMGAAITEDIVLKSDLQIECPLPREKASQAWVQPLMNPSQRPSSGFGFLIVSLLLGFVNSFRRDVIKVMSSPGRLLLAIPGRGVTMGSSCLETDNSATSISISVFKSVYPSPSSHHSIAAPSALQSIHFLRHYQ</sequence>
<organism evidence="1 2">
    <name type="scientific">Syphacia muris</name>
    <dbReference type="NCBI Taxonomy" id="451379"/>
    <lineage>
        <taxon>Eukaryota</taxon>
        <taxon>Metazoa</taxon>
        <taxon>Ecdysozoa</taxon>
        <taxon>Nematoda</taxon>
        <taxon>Chromadorea</taxon>
        <taxon>Rhabditida</taxon>
        <taxon>Spirurina</taxon>
        <taxon>Oxyuridomorpha</taxon>
        <taxon>Oxyuroidea</taxon>
        <taxon>Oxyuridae</taxon>
        <taxon>Syphacia</taxon>
    </lineage>
</organism>
<name>A0A0N5AJP3_9BILA</name>
<evidence type="ECO:0000313" key="2">
    <source>
        <dbReference type="WBParaSite" id="SMUV_0000468801-mRNA-1"/>
    </source>
</evidence>
<accession>A0A0N5AJP3</accession>